<gene>
    <name evidence="1" type="ORF">ABLG96_01815</name>
</gene>
<name>A0AAU8DQT8_9ACTN</name>
<accession>A0AAU8DQT8</accession>
<reference evidence="1" key="1">
    <citation type="submission" date="2024-05" db="EMBL/GenBank/DDBJ databases">
        <authorList>
            <person name="Cai S.Y."/>
            <person name="Jin L.M."/>
            <person name="Li H.R."/>
        </authorList>
    </citation>
    <scope>NUCLEOTIDE SEQUENCE</scope>
    <source>
        <strain evidence="1">A5-74</strain>
    </source>
</reference>
<evidence type="ECO:0000313" key="1">
    <source>
        <dbReference type="EMBL" id="XCG64108.1"/>
    </source>
</evidence>
<evidence type="ECO:0008006" key="2">
    <source>
        <dbReference type="Google" id="ProtNLM"/>
    </source>
</evidence>
<dbReference type="EMBL" id="CP159218">
    <property type="protein sequence ID" value="XCG64108.1"/>
    <property type="molecule type" value="Genomic_DNA"/>
</dbReference>
<organism evidence="1">
    <name type="scientific">Nakamurella sp. A5-74</name>
    <dbReference type="NCBI Taxonomy" id="3158264"/>
    <lineage>
        <taxon>Bacteria</taxon>
        <taxon>Bacillati</taxon>
        <taxon>Actinomycetota</taxon>
        <taxon>Actinomycetes</taxon>
        <taxon>Nakamurellales</taxon>
        <taxon>Nakamurellaceae</taxon>
        <taxon>Nakamurella</taxon>
    </lineage>
</organism>
<dbReference type="AlphaFoldDB" id="A0AAU8DQT8"/>
<dbReference type="RefSeq" id="WP_353649721.1">
    <property type="nucleotide sequence ID" value="NZ_CP159218.1"/>
</dbReference>
<sequence length="190" mass="21383">MKTDSLLATMLAAHITPLLRRAGFLHNGTTYLRTFPGGSQRINFSTIETEPDQLAVWVLLGVNTHGYDTVRGRAHGMLDHSPLLWNDPLGRDDTTGHWTLDPTEAVGPLLASMLRRQWLPELALLADLPWVETQARAGRPFNNWTGFAAQDQARTLLFVIAAQRDDPDIDHYARHIPDADLWLPHLPRGW</sequence>
<protein>
    <recommendedName>
        <fullName evidence="2">DUF4304 domain-containing protein</fullName>
    </recommendedName>
</protein>
<proteinExistence type="predicted"/>